<dbReference type="RefSeq" id="WP_189081065.1">
    <property type="nucleotide sequence ID" value="NZ_BMMX01000022.1"/>
</dbReference>
<keyword evidence="2" id="KW-1185">Reference proteome</keyword>
<dbReference type="Proteomes" id="UP000656042">
    <property type="component" value="Unassembled WGS sequence"/>
</dbReference>
<evidence type="ECO:0000313" key="2">
    <source>
        <dbReference type="Proteomes" id="UP000656042"/>
    </source>
</evidence>
<dbReference type="Gene3D" id="3.30.470.10">
    <property type="match status" value="1"/>
</dbReference>
<sequence>MNVELNGRAPQPAELLRAGYGHFTVMQVRDARVRGFAQHLARLDDGNEAFFGARSDFAGETRLRELIRHALRGTGDATVRVSMLPGPDGFAHPDVLVVVDDPVPDTPAPPLRVRLDPYERDWPEHKHAATMGLRYARWRAERAGFDDALFVSRDGRISEGSTWNVAFWDGDQVLWPRAPALKGVTMVLLQIALTMTGTPWSIREIGAGDLPDLLAAAAVNSSCPAQPIGVIDDVKYGGVTGLTDALTRAWATVPWDEI</sequence>
<dbReference type="Gene3D" id="3.20.10.10">
    <property type="entry name" value="D-amino Acid Aminotransferase, subunit A, domain 2"/>
    <property type="match status" value="1"/>
</dbReference>
<dbReference type="InterPro" id="IPR043131">
    <property type="entry name" value="BCAT-like_N"/>
</dbReference>
<dbReference type="EMBL" id="BMMX01000022">
    <property type="protein sequence ID" value="GGL03725.1"/>
    <property type="molecule type" value="Genomic_DNA"/>
</dbReference>
<dbReference type="InterPro" id="IPR036038">
    <property type="entry name" value="Aminotransferase-like"/>
</dbReference>
<comment type="caution">
    <text evidence="1">The sequence shown here is derived from an EMBL/GenBank/DDBJ whole genome shotgun (WGS) entry which is preliminary data.</text>
</comment>
<evidence type="ECO:0008006" key="3">
    <source>
        <dbReference type="Google" id="ProtNLM"/>
    </source>
</evidence>
<dbReference type="AlphaFoldDB" id="A0A8J3C169"/>
<dbReference type="GO" id="GO:0003824">
    <property type="term" value="F:catalytic activity"/>
    <property type="evidence" value="ECO:0007669"/>
    <property type="project" value="InterPro"/>
</dbReference>
<gene>
    <name evidence="1" type="ORF">GCM10012284_42890</name>
</gene>
<dbReference type="InterPro" id="IPR001544">
    <property type="entry name" value="Aminotrans_IV"/>
</dbReference>
<organism evidence="1 2">
    <name type="scientific">Mangrovihabitans endophyticus</name>
    <dbReference type="NCBI Taxonomy" id="1751298"/>
    <lineage>
        <taxon>Bacteria</taxon>
        <taxon>Bacillati</taxon>
        <taxon>Actinomycetota</taxon>
        <taxon>Actinomycetes</taxon>
        <taxon>Micromonosporales</taxon>
        <taxon>Micromonosporaceae</taxon>
        <taxon>Mangrovihabitans</taxon>
    </lineage>
</organism>
<proteinExistence type="predicted"/>
<dbReference type="SUPFAM" id="SSF56752">
    <property type="entry name" value="D-aminoacid aminotransferase-like PLP-dependent enzymes"/>
    <property type="match status" value="1"/>
</dbReference>
<dbReference type="NCBIfam" id="NF006734">
    <property type="entry name" value="PRK09266.1"/>
    <property type="match status" value="1"/>
</dbReference>
<accession>A0A8J3C169</accession>
<evidence type="ECO:0000313" key="1">
    <source>
        <dbReference type="EMBL" id="GGL03725.1"/>
    </source>
</evidence>
<name>A0A8J3C169_9ACTN</name>
<dbReference type="Pfam" id="PF01063">
    <property type="entry name" value="Aminotran_4"/>
    <property type="match status" value="1"/>
</dbReference>
<reference evidence="1" key="2">
    <citation type="submission" date="2020-09" db="EMBL/GenBank/DDBJ databases">
        <authorList>
            <person name="Sun Q."/>
            <person name="Zhou Y."/>
        </authorList>
    </citation>
    <scope>NUCLEOTIDE SEQUENCE</scope>
    <source>
        <strain evidence="1">CGMCC 4.7299</strain>
    </source>
</reference>
<dbReference type="InterPro" id="IPR043132">
    <property type="entry name" value="BCAT-like_C"/>
</dbReference>
<protein>
    <recommendedName>
        <fullName evidence="3">Branched-chain amino acid aminotransferase/4-amino-4-deoxychorismate lyase</fullName>
    </recommendedName>
</protein>
<reference evidence="1" key="1">
    <citation type="journal article" date="2014" name="Int. J. Syst. Evol. Microbiol.">
        <title>Complete genome sequence of Corynebacterium casei LMG S-19264T (=DSM 44701T), isolated from a smear-ripened cheese.</title>
        <authorList>
            <consortium name="US DOE Joint Genome Institute (JGI-PGF)"/>
            <person name="Walter F."/>
            <person name="Albersmeier A."/>
            <person name="Kalinowski J."/>
            <person name="Ruckert C."/>
        </authorList>
    </citation>
    <scope>NUCLEOTIDE SEQUENCE</scope>
    <source>
        <strain evidence="1">CGMCC 4.7299</strain>
    </source>
</reference>